<dbReference type="Proteomes" id="UP001500791">
    <property type="component" value="Unassembled WGS sequence"/>
</dbReference>
<keyword evidence="1" id="KW-0812">Transmembrane</keyword>
<sequence length="143" mass="15051">MIRHLVNRMIAGAVAAGAALVAIVALGATVFYGLSLVLTPIGAAAITAGLFAVLALIAFLVFANKVGDEDDDDYEDEEPEGLPARLLHLAQQRPVIGIVVALAAGAVLLKKPGLAALALTVFNDQGRDAPRDRDRRSSRSRRR</sequence>
<comment type="caution">
    <text evidence="2">The sequence shown here is derived from an EMBL/GenBank/DDBJ whole genome shotgun (WGS) entry which is preliminary data.</text>
</comment>
<evidence type="ECO:0000256" key="1">
    <source>
        <dbReference type="SAM" id="Phobius"/>
    </source>
</evidence>
<feature type="transmembrane region" description="Helical" evidence="1">
    <location>
        <begin position="12"/>
        <end position="35"/>
    </location>
</feature>
<keyword evidence="3" id="KW-1185">Reference proteome</keyword>
<keyword evidence="1" id="KW-0472">Membrane</keyword>
<accession>A0ABN0Y1Y6</accession>
<protein>
    <recommendedName>
        <fullName evidence="4">Phage holin family protein</fullName>
    </recommendedName>
</protein>
<evidence type="ECO:0000313" key="2">
    <source>
        <dbReference type="EMBL" id="GAA0380424.1"/>
    </source>
</evidence>
<organism evidence="2 3">
    <name type="scientific">Brevundimonas terrae</name>
    <dbReference type="NCBI Taxonomy" id="363631"/>
    <lineage>
        <taxon>Bacteria</taxon>
        <taxon>Pseudomonadati</taxon>
        <taxon>Pseudomonadota</taxon>
        <taxon>Alphaproteobacteria</taxon>
        <taxon>Caulobacterales</taxon>
        <taxon>Caulobacteraceae</taxon>
        <taxon>Brevundimonas</taxon>
    </lineage>
</organism>
<gene>
    <name evidence="2" type="ORF">GCM10009093_04260</name>
</gene>
<dbReference type="RefSeq" id="WP_208380536.1">
    <property type="nucleotide sequence ID" value="NZ_BAAAEJ010000003.1"/>
</dbReference>
<feature type="transmembrane region" description="Helical" evidence="1">
    <location>
        <begin position="41"/>
        <end position="62"/>
    </location>
</feature>
<reference evidence="2 3" key="1">
    <citation type="journal article" date="2019" name="Int. J. Syst. Evol. Microbiol.">
        <title>The Global Catalogue of Microorganisms (GCM) 10K type strain sequencing project: providing services to taxonomists for standard genome sequencing and annotation.</title>
        <authorList>
            <consortium name="The Broad Institute Genomics Platform"/>
            <consortium name="The Broad Institute Genome Sequencing Center for Infectious Disease"/>
            <person name="Wu L."/>
            <person name="Ma J."/>
        </authorList>
    </citation>
    <scope>NUCLEOTIDE SEQUENCE [LARGE SCALE GENOMIC DNA]</scope>
    <source>
        <strain evidence="2 3">JCM 13476</strain>
    </source>
</reference>
<evidence type="ECO:0000313" key="3">
    <source>
        <dbReference type="Proteomes" id="UP001500791"/>
    </source>
</evidence>
<name>A0ABN0Y1Y6_9CAUL</name>
<dbReference type="EMBL" id="BAAAEJ010000003">
    <property type="protein sequence ID" value="GAA0380424.1"/>
    <property type="molecule type" value="Genomic_DNA"/>
</dbReference>
<evidence type="ECO:0008006" key="4">
    <source>
        <dbReference type="Google" id="ProtNLM"/>
    </source>
</evidence>
<proteinExistence type="predicted"/>
<keyword evidence="1" id="KW-1133">Transmembrane helix</keyword>